<protein>
    <recommendedName>
        <fullName evidence="7">Out at first protein</fullName>
    </recommendedName>
</protein>
<dbReference type="KEGG" id="bgt:106055205"/>
<dbReference type="Pfam" id="PF22873">
    <property type="entry name" value="OAF_C"/>
    <property type="match status" value="1"/>
</dbReference>
<reference evidence="5" key="1">
    <citation type="submission" date="2020-05" db="UniProtKB">
        <authorList>
            <consortium name="EnsemblMetazoa"/>
        </authorList>
    </citation>
    <scope>IDENTIFICATION</scope>
    <source>
        <strain evidence="5">BB02</strain>
    </source>
</reference>
<dbReference type="InterPro" id="IPR053897">
    <property type="entry name" value="Oaf_C"/>
</dbReference>
<evidence type="ECO:0000256" key="1">
    <source>
        <dbReference type="ARBA" id="ARBA00005786"/>
    </source>
</evidence>
<dbReference type="InterPro" id="IPR053894">
    <property type="entry name" value="OAF_N"/>
</dbReference>
<dbReference type="AlphaFoldDB" id="A0A2C9JEL8"/>
<gene>
    <name evidence="5" type="primary">106055205</name>
</gene>
<dbReference type="VEuPathDB" id="VectorBase:BGLAX_046012"/>
<comment type="similarity">
    <text evidence="1">Belongs to the OAF family.</text>
</comment>
<dbReference type="RefSeq" id="XP_013066846.2">
    <property type="nucleotide sequence ID" value="XM_013211392.2"/>
</dbReference>
<dbReference type="EnsemblMetazoa" id="BGLB001482-RB">
    <property type="protein sequence ID" value="BGLB001482-PB"/>
    <property type="gene ID" value="BGLB001482"/>
</dbReference>
<dbReference type="EnsemblMetazoa" id="BGLB001482-RC">
    <property type="protein sequence ID" value="BGLB001482-PC"/>
    <property type="gene ID" value="BGLB001482"/>
</dbReference>
<evidence type="ECO:0000259" key="4">
    <source>
        <dbReference type="Pfam" id="PF22873"/>
    </source>
</evidence>
<dbReference type="VEuPathDB" id="VectorBase:BGLB001482"/>
<keyword evidence="2" id="KW-0732">Signal</keyword>
<feature type="chain" id="PRO_5014284871" description="Out at first protein" evidence="2">
    <location>
        <begin position="22"/>
        <end position="263"/>
    </location>
</feature>
<feature type="signal peptide" evidence="2">
    <location>
        <begin position="1"/>
        <end position="21"/>
    </location>
</feature>
<feature type="domain" description="Out at first protein BRICHOS-like" evidence="3">
    <location>
        <begin position="22"/>
        <end position="169"/>
    </location>
</feature>
<dbReference type="OrthoDB" id="5947176at2759"/>
<name>A0A2C9JEL8_BIOGL</name>
<feature type="domain" description="Out at first C-terminal" evidence="4">
    <location>
        <begin position="195"/>
        <end position="262"/>
    </location>
</feature>
<evidence type="ECO:0000259" key="3">
    <source>
        <dbReference type="Pfam" id="PF14941"/>
    </source>
</evidence>
<proteinExistence type="inferred from homology"/>
<accession>A0A2C9JEL8</accession>
<dbReference type="Proteomes" id="UP000076420">
    <property type="component" value="Unassembled WGS sequence"/>
</dbReference>
<dbReference type="PANTHER" id="PTHR13423:SF2">
    <property type="entry name" value="OUT AT FIRST PROTEIN HOMOLOG"/>
    <property type="match status" value="1"/>
</dbReference>
<dbReference type="Pfam" id="PF14941">
    <property type="entry name" value="OAF_N"/>
    <property type="match status" value="1"/>
</dbReference>
<dbReference type="InterPro" id="IPR026315">
    <property type="entry name" value="Oaf"/>
</dbReference>
<evidence type="ECO:0000256" key="2">
    <source>
        <dbReference type="SAM" id="SignalP"/>
    </source>
</evidence>
<evidence type="ECO:0008006" key="7">
    <source>
        <dbReference type="Google" id="ProtNLM"/>
    </source>
</evidence>
<dbReference type="PANTHER" id="PTHR13423">
    <property type="entry name" value="OUT AT FIRST"/>
    <property type="match status" value="1"/>
</dbReference>
<evidence type="ECO:0000313" key="6">
    <source>
        <dbReference type="Proteomes" id="UP000076420"/>
    </source>
</evidence>
<organism evidence="5 6">
    <name type="scientific">Biomphalaria glabrata</name>
    <name type="common">Bloodfluke planorb</name>
    <name type="synonym">Freshwater snail</name>
    <dbReference type="NCBI Taxonomy" id="6526"/>
    <lineage>
        <taxon>Eukaryota</taxon>
        <taxon>Metazoa</taxon>
        <taxon>Spiralia</taxon>
        <taxon>Lophotrochozoa</taxon>
        <taxon>Mollusca</taxon>
        <taxon>Gastropoda</taxon>
        <taxon>Heterobranchia</taxon>
        <taxon>Euthyneura</taxon>
        <taxon>Panpulmonata</taxon>
        <taxon>Hygrophila</taxon>
        <taxon>Lymnaeoidea</taxon>
        <taxon>Planorbidae</taxon>
        <taxon>Biomphalaria</taxon>
    </lineage>
</organism>
<evidence type="ECO:0000313" key="5">
    <source>
        <dbReference type="EnsemblMetazoa" id="BGLB001482-PB"/>
    </source>
</evidence>
<sequence length="263" mass="29832">MNHTILVVFLLICINTVLIFCQLVVNVRNKGGETIVEKILSNVTEDTVILEFLGSDGMFVTQFIDFKSEMQIFRMYVPGEEELGQSQPQALCFITRFMRSDLISSDAMSKLRQKNPTAVRTPEEKKEMVTYTLDLTVNVEKADLITPYTFNICSEAKDSSYTQEVDLKTISKSLAKDYVSLISATSELPPYKFPRCRELPIVSKPCTCELRTCIGWYPCGLKYCHGTDSSGKVVSYRCGIKTCKRCVAFVYVVNSKFRCLWDS</sequence>